<dbReference type="RefSeq" id="WP_115891934.1">
    <property type="nucleotide sequence ID" value="NZ_QREL01000001.1"/>
</dbReference>
<evidence type="ECO:0000256" key="3">
    <source>
        <dbReference type="HAMAP-Rule" id="MF_01151"/>
    </source>
</evidence>
<comment type="subcellular location">
    <subcellularLocation>
        <location evidence="3">Cytoplasm</location>
    </subcellularLocation>
</comment>
<keyword evidence="2 3" id="KW-0143">Chaperone</keyword>
<dbReference type="PANTHER" id="PTHR21237:SF23">
    <property type="entry name" value="GRPE PROTEIN HOMOLOG, MITOCHONDRIAL"/>
    <property type="match status" value="1"/>
</dbReference>
<dbReference type="CDD" id="cd00446">
    <property type="entry name" value="GrpE"/>
    <property type="match status" value="1"/>
</dbReference>
<dbReference type="PROSITE" id="PS01071">
    <property type="entry name" value="GRPE"/>
    <property type="match status" value="1"/>
</dbReference>
<dbReference type="GeneID" id="77403696"/>
<dbReference type="SUPFAM" id="SSF58014">
    <property type="entry name" value="Coiled-coil domain of nucleotide exchange factor GrpE"/>
    <property type="match status" value="1"/>
</dbReference>
<dbReference type="HAMAP" id="MF_01151">
    <property type="entry name" value="GrpE"/>
    <property type="match status" value="1"/>
</dbReference>
<evidence type="ECO:0000313" key="8">
    <source>
        <dbReference type="Proteomes" id="UP000256864"/>
    </source>
</evidence>
<dbReference type="GO" id="GO:0051087">
    <property type="term" value="F:protein-folding chaperone binding"/>
    <property type="evidence" value="ECO:0007669"/>
    <property type="project" value="InterPro"/>
</dbReference>
<evidence type="ECO:0000256" key="1">
    <source>
        <dbReference type="ARBA" id="ARBA00009054"/>
    </source>
</evidence>
<comment type="similarity">
    <text evidence="1 3 5">Belongs to the GrpE family.</text>
</comment>
<evidence type="ECO:0000256" key="6">
    <source>
        <dbReference type="SAM" id="Coils"/>
    </source>
</evidence>
<dbReference type="PRINTS" id="PR00773">
    <property type="entry name" value="GRPEPROTEIN"/>
</dbReference>
<dbReference type="Gene3D" id="2.30.22.10">
    <property type="entry name" value="Head domain of nucleotide exchange factor GrpE"/>
    <property type="match status" value="1"/>
</dbReference>
<evidence type="ECO:0000256" key="2">
    <source>
        <dbReference type="ARBA" id="ARBA00023186"/>
    </source>
</evidence>
<dbReference type="InterPro" id="IPR009012">
    <property type="entry name" value="GrpE_head"/>
</dbReference>
<sequence>MCEDKKTDSGSPQECQKELEELRERLKDLENEIEKKEEEVREYTSHLQRLQADFDNYKKQMEKQELEIIKNANERLILKLLDVYEDLERAIENQDSSMDGLEVIYRKFRDTLTKEGLSEIPAEGEKFDPFLHEAVMVEDHDGYEDGVIIEELSRGYRLNDRIIKHSIVKVCKKS</sequence>
<organism evidence="7 8">
    <name type="scientific">Methanothermobacter defluvii</name>
    <dbReference type="NCBI Taxonomy" id="49339"/>
    <lineage>
        <taxon>Archaea</taxon>
        <taxon>Methanobacteriati</taxon>
        <taxon>Methanobacteriota</taxon>
        <taxon>Methanomada group</taxon>
        <taxon>Methanobacteria</taxon>
        <taxon>Methanobacteriales</taxon>
        <taxon>Methanobacteriaceae</taxon>
        <taxon>Methanothermobacter</taxon>
    </lineage>
</organism>
<proteinExistence type="inferred from homology"/>
<dbReference type="AlphaFoldDB" id="A0A371NC73"/>
<dbReference type="InterPro" id="IPR013805">
    <property type="entry name" value="GrpE_CC"/>
</dbReference>
<dbReference type="Proteomes" id="UP000256864">
    <property type="component" value="Unassembled WGS sequence"/>
</dbReference>
<dbReference type="EMBL" id="QREL01000001">
    <property type="protein sequence ID" value="REE28103.1"/>
    <property type="molecule type" value="Genomic_DNA"/>
</dbReference>
<keyword evidence="6" id="KW-0175">Coiled coil</keyword>
<dbReference type="GO" id="GO:0042803">
    <property type="term" value="F:protein homodimerization activity"/>
    <property type="evidence" value="ECO:0007669"/>
    <property type="project" value="InterPro"/>
</dbReference>
<dbReference type="InterPro" id="IPR000740">
    <property type="entry name" value="GrpE"/>
</dbReference>
<comment type="function">
    <text evidence="3 4">Participates actively in the response to hyperosmotic and heat shock by preventing the aggregation of stress-denatured proteins, in association with DnaK and GrpE. It is the nucleotide exchange factor for DnaK and may function as a thermosensor. Unfolded proteins bind initially to DnaJ; upon interaction with the DnaJ-bound protein, DnaK hydrolyzes its bound ATP, resulting in the formation of a stable complex. GrpE releases ADP from DnaK; ATP binding to DnaK triggers the release of the substrate protein, thus completing the reaction cycle. Several rounds of ATP-dependent interactions between DnaJ, DnaK and GrpE are required for fully efficient folding.</text>
</comment>
<gene>
    <name evidence="3" type="primary">grpE</name>
    <name evidence="7" type="ORF">C7452_0095</name>
</gene>
<keyword evidence="3 4" id="KW-0346">Stress response</keyword>
<accession>A0A371NC73</accession>
<dbReference type="Gene3D" id="3.90.20.20">
    <property type="match status" value="1"/>
</dbReference>
<evidence type="ECO:0000256" key="5">
    <source>
        <dbReference type="RuleBase" id="RU004478"/>
    </source>
</evidence>
<comment type="caution">
    <text evidence="7">The sequence shown here is derived from an EMBL/GenBank/DDBJ whole genome shotgun (WGS) entry which is preliminary data.</text>
</comment>
<dbReference type="GO" id="GO:0005737">
    <property type="term" value="C:cytoplasm"/>
    <property type="evidence" value="ECO:0007669"/>
    <property type="project" value="UniProtKB-SubCell"/>
</dbReference>
<name>A0A371NC73_9EURY</name>
<protein>
    <recommendedName>
        <fullName evidence="3 4">Protein GrpE</fullName>
    </recommendedName>
    <alternativeName>
        <fullName evidence="3">HSP-70 cofactor</fullName>
    </alternativeName>
</protein>
<feature type="coiled-coil region" evidence="6">
    <location>
        <begin position="12"/>
        <end position="104"/>
    </location>
</feature>
<dbReference type="GO" id="GO:0000774">
    <property type="term" value="F:adenyl-nucleotide exchange factor activity"/>
    <property type="evidence" value="ECO:0007669"/>
    <property type="project" value="InterPro"/>
</dbReference>
<dbReference type="Pfam" id="PF01025">
    <property type="entry name" value="GrpE"/>
    <property type="match status" value="1"/>
</dbReference>
<dbReference type="GO" id="GO:0006457">
    <property type="term" value="P:protein folding"/>
    <property type="evidence" value="ECO:0007669"/>
    <property type="project" value="InterPro"/>
</dbReference>
<dbReference type="SUPFAM" id="SSF51064">
    <property type="entry name" value="Head domain of nucleotide exchange factor GrpE"/>
    <property type="match status" value="1"/>
</dbReference>
<reference evidence="7 8" key="1">
    <citation type="submission" date="2018-07" db="EMBL/GenBank/DDBJ databases">
        <title>Genomic Encyclopedia of Type Strains, Phase IV (KMG-IV): sequencing the most valuable type-strain genomes for metagenomic binning, comparative biology and taxonomic classification.</title>
        <authorList>
            <person name="Goeker M."/>
        </authorList>
    </citation>
    <scope>NUCLEOTIDE SEQUENCE [LARGE SCALE GENOMIC DNA]</scope>
    <source>
        <strain evidence="7 8">DSM 7466</strain>
    </source>
</reference>
<evidence type="ECO:0000256" key="4">
    <source>
        <dbReference type="RuleBase" id="RU000639"/>
    </source>
</evidence>
<dbReference type="GO" id="GO:0051082">
    <property type="term" value="F:unfolded protein binding"/>
    <property type="evidence" value="ECO:0007669"/>
    <property type="project" value="TreeGrafter"/>
</dbReference>
<keyword evidence="8" id="KW-1185">Reference proteome</keyword>
<comment type="subunit">
    <text evidence="3">Homodimer.</text>
</comment>
<dbReference type="PANTHER" id="PTHR21237">
    <property type="entry name" value="GRPE PROTEIN"/>
    <property type="match status" value="1"/>
</dbReference>
<keyword evidence="3" id="KW-0963">Cytoplasm</keyword>
<evidence type="ECO:0000313" key="7">
    <source>
        <dbReference type="EMBL" id="REE28103.1"/>
    </source>
</evidence>